<feature type="region of interest" description="Disordered" evidence="1">
    <location>
        <begin position="456"/>
        <end position="494"/>
    </location>
</feature>
<accession>A0A0M8MRH0</accession>
<evidence type="ECO:0000256" key="1">
    <source>
        <dbReference type="SAM" id="MobiDB-lite"/>
    </source>
</evidence>
<reference evidence="2 3" key="1">
    <citation type="submission" date="2015-07" db="EMBL/GenBank/DDBJ databases">
        <title>Draft Genome Sequence of Malassezia furfur CBS1878 and Malassezia pachydermatis CBS1879.</title>
        <authorList>
            <person name="Triana S."/>
            <person name="Ohm R."/>
            <person name="Gonzalez A."/>
            <person name="DeCock H."/>
            <person name="Restrepo S."/>
            <person name="Celis A."/>
        </authorList>
    </citation>
    <scope>NUCLEOTIDE SEQUENCE [LARGE SCALE GENOMIC DNA]</scope>
    <source>
        <strain evidence="2 3">CBS 1879</strain>
    </source>
</reference>
<comment type="caution">
    <text evidence="2">The sequence shown here is derived from an EMBL/GenBank/DDBJ whole genome shotgun (WGS) entry which is preliminary data.</text>
</comment>
<sequence length="494" mass="53683">MDNEVDLALIQSEALYCLRREQLVSLCKRRGIKPRGKSSHLADMLRKSIEAKHSPSADSMNSSYYSMSPRTDGSMSPRSMQGLGWGREMPVRSPYMRPGTQIGQGTPSARSPAASSMHSGRFASVYAPSEASEPESHGSVYLPAHSPRMDRSRVASRESRGSAYSRAPSHASPDLPSTDRMPNHASPRMPPRLGAKEENETPKAQTSYDTDKPVLPTLPTWEGIDIPLDLLDQIETGSVKDHADEAVTPAPTNDTASVTPDNGEEEEDMLDMLIQGVASEPSADIEVPVLRKRSGRVHPRLPVPPTPVTSYPRPAMVSPTMPPPASTLSPTMPGPMEEGKHLTHGETRRLPADEMAEQEAERKRKKGSMGGMVRRMRHFLDTSSAPPQPTEKILPYPVAPVMGEESLVHKPARKAASVIDDDMLRMAMMSSSDPSCLPDENTAPVPAWHTAAQRANSLRSTRRFDAARPRRALPTPAVAAVGGGDNGARSRALR</sequence>
<feature type="region of interest" description="Disordered" evidence="1">
    <location>
        <begin position="52"/>
        <end position="78"/>
    </location>
</feature>
<protein>
    <submittedName>
        <fullName evidence="2">Uncharacterized protein</fullName>
    </submittedName>
</protein>
<dbReference type="OrthoDB" id="3363309at2759"/>
<evidence type="ECO:0000313" key="2">
    <source>
        <dbReference type="EMBL" id="KOS15317.1"/>
    </source>
</evidence>
<feature type="compositionally biased region" description="Polar residues" evidence="1">
    <location>
        <begin position="56"/>
        <end position="78"/>
    </location>
</feature>
<feature type="compositionally biased region" description="Polar residues" evidence="1">
    <location>
        <begin position="101"/>
        <end position="118"/>
    </location>
</feature>
<keyword evidence="3" id="KW-1185">Reference proteome</keyword>
<evidence type="ECO:0000313" key="3">
    <source>
        <dbReference type="Proteomes" id="UP000037751"/>
    </source>
</evidence>
<gene>
    <name evidence="2" type="ORF">Malapachy_2340</name>
</gene>
<dbReference type="RefSeq" id="XP_017992949.1">
    <property type="nucleotide sequence ID" value="XM_018136832.1"/>
</dbReference>
<dbReference type="EMBL" id="LGAV01000002">
    <property type="protein sequence ID" value="KOS15317.1"/>
    <property type="molecule type" value="Genomic_DNA"/>
</dbReference>
<feature type="region of interest" description="Disordered" evidence="1">
    <location>
        <begin position="296"/>
        <end position="341"/>
    </location>
</feature>
<name>A0A0M8MRH0_9BASI</name>
<feature type="region of interest" description="Disordered" evidence="1">
    <location>
        <begin position="97"/>
        <end position="214"/>
    </location>
</feature>
<dbReference type="VEuPathDB" id="FungiDB:Malapachy_2340"/>
<dbReference type="Proteomes" id="UP000037751">
    <property type="component" value="Unassembled WGS sequence"/>
</dbReference>
<dbReference type="GeneID" id="28728707"/>
<proteinExistence type="predicted"/>
<dbReference type="AlphaFoldDB" id="A0A0M8MRH0"/>
<feature type="compositionally biased region" description="Basic and acidic residues" evidence="1">
    <location>
        <begin position="147"/>
        <end position="160"/>
    </location>
</feature>
<organism evidence="2 3">
    <name type="scientific">Malassezia pachydermatis</name>
    <dbReference type="NCBI Taxonomy" id="77020"/>
    <lineage>
        <taxon>Eukaryota</taxon>
        <taxon>Fungi</taxon>
        <taxon>Dikarya</taxon>
        <taxon>Basidiomycota</taxon>
        <taxon>Ustilaginomycotina</taxon>
        <taxon>Malasseziomycetes</taxon>
        <taxon>Malasseziales</taxon>
        <taxon>Malasseziaceae</taxon>
        <taxon>Malassezia</taxon>
    </lineage>
</organism>